<dbReference type="SUPFAM" id="SSF52540">
    <property type="entry name" value="P-loop containing nucleoside triphosphate hydrolases"/>
    <property type="match status" value="1"/>
</dbReference>
<feature type="binding site" evidence="7">
    <location>
        <position position="24"/>
    </location>
    <ligand>
        <name>Mg(2+)</name>
        <dbReference type="ChEBI" id="CHEBI:18420"/>
    </ligand>
</feature>
<proteinExistence type="inferred from homology"/>
<dbReference type="RefSeq" id="WP_272000563.1">
    <property type="nucleotide sequence ID" value="NZ_JAQNDN010000013.1"/>
</dbReference>
<dbReference type="HAMAP" id="MF_00011">
    <property type="entry name" value="Adenylosucc_synth"/>
    <property type="match status" value="1"/>
</dbReference>
<reference evidence="9 10" key="1">
    <citation type="submission" date="2022-11" db="EMBL/GenBank/DDBJ databases">
        <title>Minimal conservation of predation-associated metabolite biosynthetic gene clusters underscores biosynthetic potential of Myxococcota including descriptions for ten novel species: Archangium lansinium sp. nov., Myxococcus landrumus sp. nov., Nannocystis bai.</title>
        <authorList>
            <person name="Ahearne A."/>
            <person name="Stevens C."/>
            <person name="Dowd S."/>
        </authorList>
    </citation>
    <scope>NUCLEOTIDE SEQUENCE [LARGE SCALE GENOMIC DNA]</scope>
    <source>
        <strain evidence="9 10">NCELM</strain>
    </source>
</reference>
<feature type="active site" description="Proton acceptor" evidence="7">
    <location>
        <position position="24"/>
    </location>
</feature>
<evidence type="ECO:0000256" key="2">
    <source>
        <dbReference type="ARBA" id="ARBA00022723"/>
    </source>
</evidence>
<evidence type="ECO:0000256" key="8">
    <source>
        <dbReference type="RuleBase" id="RU000520"/>
    </source>
</evidence>
<comment type="caution">
    <text evidence="9">The sequence shown here is derived from an EMBL/GenBank/DDBJ whole genome shotgun (WGS) entry which is preliminary data.</text>
</comment>
<dbReference type="PANTHER" id="PTHR11846">
    <property type="entry name" value="ADENYLOSUCCINATE SYNTHETASE"/>
    <property type="match status" value="1"/>
</dbReference>
<keyword evidence="3 7" id="KW-0547">Nucleotide-binding</keyword>
<protein>
    <recommendedName>
        <fullName evidence="7 8">Adenylosuccinate synthetase</fullName>
        <shortName evidence="7">AMPSase</shortName>
        <shortName evidence="7">AdSS</shortName>
        <ecNumber evidence="7 8">6.3.4.4</ecNumber>
    </recommendedName>
    <alternativeName>
        <fullName evidence="7">IMP--aspartate ligase</fullName>
    </alternativeName>
</protein>
<comment type="cofactor">
    <cofactor evidence="7">
        <name>Mg(2+)</name>
        <dbReference type="ChEBI" id="CHEBI:18420"/>
    </cofactor>
    <text evidence="7">Binds 1 Mg(2+) ion per subunit.</text>
</comment>
<comment type="similarity">
    <text evidence="7 8">Belongs to the adenylosuccinate synthetase family.</text>
</comment>
<dbReference type="InterPro" id="IPR001114">
    <property type="entry name" value="Adenylosuccinate_synthetase"/>
</dbReference>
<dbReference type="Proteomes" id="UP001217838">
    <property type="component" value="Unassembled WGS sequence"/>
</dbReference>
<name>A0ABT5B984_9BACT</name>
<feature type="binding site" description="in other chain" evidence="7">
    <location>
        <begin position="24"/>
        <end position="27"/>
    </location>
    <ligand>
        <name>IMP</name>
        <dbReference type="ChEBI" id="CHEBI:58053"/>
        <note>ligand shared between dimeric partners</note>
    </ligand>
</feature>
<dbReference type="InterPro" id="IPR042110">
    <property type="entry name" value="Adenylosuccinate_synth_dom2"/>
</dbReference>
<keyword evidence="7" id="KW-0963">Cytoplasm</keyword>
<keyword evidence="2 7" id="KW-0479">Metal-binding</keyword>
<evidence type="ECO:0000256" key="3">
    <source>
        <dbReference type="ARBA" id="ARBA00022741"/>
    </source>
</evidence>
<comment type="pathway">
    <text evidence="7 8">Purine metabolism; AMP biosynthesis via de novo pathway; AMP from IMP: step 1/2.</text>
</comment>
<gene>
    <name evidence="7" type="primary">purA</name>
    <name evidence="9" type="ORF">POL58_23260</name>
</gene>
<dbReference type="EC" id="6.3.4.4" evidence="7 8"/>
<feature type="active site" description="Proton donor" evidence="7">
    <location>
        <position position="57"/>
    </location>
</feature>
<dbReference type="InterPro" id="IPR042111">
    <property type="entry name" value="Adenylosuccinate_synth_dom3"/>
</dbReference>
<feature type="binding site" description="in other chain" evidence="7">
    <location>
        <position position="271"/>
    </location>
    <ligand>
        <name>IMP</name>
        <dbReference type="ChEBI" id="CHEBI:58053"/>
        <note>ligand shared between dimeric partners</note>
    </ligand>
</feature>
<feature type="binding site" evidence="7">
    <location>
        <begin position="361"/>
        <end position="363"/>
    </location>
    <ligand>
        <name>GTP</name>
        <dbReference type="ChEBI" id="CHEBI:37565"/>
    </ligand>
</feature>
<keyword evidence="4 7" id="KW-0658">Purine biosynthesis</keyword>
<dbReference type="InterPro" id="IPR042109">
    <property type="entry name" value="Adenylosuccinate_synth_dom1"/>
</dbReference>
<comment type="subunit">
    <text evidence="7">Homodimer.</text>
</comment>
<dbReference type="GO" id="GO:0004019">
    <property type="term" value="F:adenylosuccinate synthase activity"/>
    <property type="evidence" value="ECO:0007669"/>
    <property type="project" value="UniProtKB-EC"/>
</dbReference>
<organism evidence="9 10">
    <name type="scientific">Nannocystis radixulma</name>
    <dbReference type="NCBI Taxonomy" id="2995305"/>
    <lineage>
        <taxon>Bacteria</taxon>
        <taxon>Pseudomonadati</taxon>
        <taxon>Myxococcota</taxon>
        <taxon>Polyangia</taxon>
        <taxon>Nannocystales</taxon>
        <taxon>Nannocystaceae</taxon>
        <taxon>Nannocystis</taxon>
    </lineage>
</organism>
<keyword evidence="6 7" id="KW-0342">GTP-binding</keyword>
<dbReference type="Gene3D" id="3.40.440.10">
    <property type="entry name" value="Adenylosuccinate Synthetase, subunit A, domain 1"/>
    <property type="match status" value="1"/>
</dbReference>
<comment type="catalytic activity">
    <reaction evidence="7 8">
        <text>IMP + L-aspartate + GTP = N(6)-(1,2-dicarboxyethyl)-AMP + GDP + phosphate + 2 H(+)</text>
        <dbReference type="Rhea" id="RHEA:15753"/>
        <dbReference type="ChEBI" id="CHEBI:15378"/>
        <dbReference type="ChEBI" id="CHEBI:29991"/>
        <dbReference type="ChEBI" id="CHEBI:37565"/>
        <dbReference type="ChEBI" id="CHEBI:43474"/>
        <dbReference type="ChEBI" id="CHEBI:57567"/>
        <dbReference type="ChEBI" id="CHEBI:58053"/>
        <dbReference type="ChEBI" id="CHEBI:58189"/>
        <dbReference type="EC" id="6.3.4.4"/>
    </reaction>
</comment>
<dbReference type="Gene3D" id="1.10.300.10">
    <property type="entry name" value="Adenylosuccinate Synthetase, subunit A, domain 2"/>
    <property type="match status" value="1"/>
</dbReference>
<dbReference type="PROSITE" id="PS01266">
    <property type="entry name" value="ADENYLOSUCCIN_SYN_1"/>
    <property type="match status" value="1"/>
</dbReference>
<dbReference type="SMART" id="SM00788">
    <property type="entry name" value="Adenylsucc_synt"/>
    <property type="match status" value="1"/>
</dbReference>
<comment type="function">
    <text evidence="7">Plays an important role in the de novo pathway of purine nucleotide biosynthesis. Catalyzes the first committed step in the biosynthesis of AMP from IMP.</text>
</comment>
<evidence type="ECO:0000256" key="5">
    <source>
        <dbReference type="ARBA" id="ARBA00022842"/>
    </source>
</evidence>
<keyword evidence="10" id="KW-1185">Reference proteome</keyword>
<dbReference type="InterPro" id="IPR018220">
    <property type="entry name" value="Adenylosuccin_syn_GTP-bd"/>
</dbReference>
<evidence type="ECO:0000256" key="6">
    <source>
        <dbReference type="ARBA" id="ARBA00023134"/>
    </source>
</evidence>
<evidence type="ECO:0000313" key="9">
    <source>
        <dbReference type="EMBL" id="MDC0670695.1"/>
    </source>
</evidence>
<comment type="caution">
    <text evidence="7">Lacks conserved residue(s) required for the propagation of feature annotation.</text>
</comment>
<evidence type="ECO:0000256" key="7">
    <source>
        <dbReference type="HAMAP-Rule" id="MF_00011"/>
    </source>
</evidence>
<feature type="binding site" evidence="7">
    <location>
        <begin position="445"/>
        <end position="447"/>
    </location>
    <ligand>
        <name>GTP</name>
        <dbReference type="ChEBI" id="CHEBI:37565"/>
    </ligand>
</feature>
<dbReference type="EMBL" id="JAQNDN010000013">
    <property type="protein sequence ID" value="MDC0670695.1"/>
    <property type="molecule type" value="Genomic_DNA"/>
</dbReference>
<keyword evidence="5 7" id="KW-0460">Magnesium</keyword>
<feature type="binding site" evidence="7">
    <location>
        <begin position="23"/>
        <end position="29"/>
    </location>
    <ligand>
        <name>GTP</name>
        <dbReference type="ChEBI" id="CHEBI:37565"/>
    </ligand>
</feature>
<dbReference type="PANTHER" id="PTHR11846:SF0">
    <property type="entry name" value="ADENYLOSUCCINATE SYNTHETASE"/>
    <property type="match status" value="1"/>
</dbReference>
<evidence type="ECO:0000313" key="10">
    <source>
        <dbReference type="Proteomes" id="UP001217838"/>
    </source>
</evidence>
<evidence type="ECO:0000256" key="1">
    <source>
        <dbReference type="ARBA" id="ARBA00022598"/>
    </source>
</evidence>
<comment type="subcellular location">
    <subcellularLocation>
        <location evidence="7">Cytoplasm</location>
    </subcellularLocation>
</comment>
<accession>A0ABT5B984</accession>
<sequence length="467" mass="49549">MAGDLALGTCPEGPVAVLGCGFGDEGKGAVVDALARRRGRTGRPLVVRFNGGPQAAHHVVTADGRVHCFAQFGAGALAGGRTCLSRFMLVEPLALAREADVLRAAGLADPWADLVVDRRCAVVTPFHRLLGRIEELSRGTARHGSCGLGVGPAWRDAHNPHAPCLRVGALTGDRPDLVRLLRQIQLLKLDRAEQLAEVAREAAIAPLLAELARPELVEDVADAYLAIAARLGVDEGEQLRAALADSPGAVIFEGAHGALLDADRGFFPFVTPSPVSFAQAETLCAEVPTAAPLRRLGVLRAYGTRHGPGPFVAEDPGLDLPEPHNRPGPWQGPMRVGWFDLVAARLGLTIAGRVDGLVVTHLDRLAGREQISVCDGWLGPDGTVMRDVAPVTGSLIDRTEATRRLAEALPAWRRLPGWNGPQSRESEEFLDFIAVELGVPIAATAWGPRAIDQRGWSASEDRDAAGK</sequence>
<dbReference type="Pfam" id="PF00709">
    <property type="entry name" value="Adenylsucc_synt"/>
    <property type="match status" value="1"/>
</dbReference>
<dbReference type="InterPro" id="IPR027417">
    <property type="entry name" value="P-loop_NTPase"/>
</dbReference>
<dbReference type="Gene3D" id="3.90.170.10">
    <property type="entry name" value="Adenylosuccinate Synthetase, subunit A, domain 3"/>
    <property type="match status" value="1"/>
</dbReference>
<keyword evidence="1 7" id="KW-0436">Ligase</keyword>
<evidence type="ECO:0000256" key="4">
    <source>
        <dbReference type="ARBA" id="ARBA00022755"/>
    </source>
</evidence>